<dbReference type="GO" id="GO:0047372">
    <property type="term" value="F:monoacylglycerol lipase activity"/>
    <property type="evidence" value="ECO:0007669"/>
    <property type="project" value="TreeGrafter"/>
</dbReference>
<dbReference type="InterPro" id="IPR050266">
    <property type="entry name" value="AB_hydrolase_sf"/>
</dbReference>
<dbReference type="PRINTS" id="PR00111">
    <property type="entry name" value="ABHYDROLASE"/>
</dbReference>
<dbReference type="PANTHER" id="PTHR43798:SF5">
    <property type="entry name" value="MONOACYLGLYCEROL LIPASE ABHD6"/>
    <property type="match status" value="1"/>
</dbReference>
<dbReference type="GO" id="GO:0046464">
    <property type="term" value="P:acylglycerol catabolic process"/>
    <property type="evidence" value="ECO:0007669"/>
    <property type="project" value="TreeGrafter"/>
</dbReference>
<evidence type="ECO:0000313" key="2">
    <source>
        <dbReference type="EMBL" id="MBO1323619.1"/>
    </source>
</evidence>
<dbReference type="Pfam" id="PF12697">
    <property type="entry name" value="Abhydrolase_6"/>
    <property type="match status" value="1"/>
</dbReference>
<reference evidence="2" key="1">
    <citation type="submission" date="2021-03" db="EMBL/GenBank/DDBJ databases">
        <title>The complete genome sequence of Acetobacter sp. TBRC 12339.</title>
        <authorList>
            <person name="Charoenyingcharoen P."/>
            <person name="Yukphan P."/>
        </authorList>
    </citation>
    <scope>NUCLEOTIDE SEQUENCE</scope>
    <source>
        <strain evidence="2">TBRC 12339</strain>
    </source>
</reference>
<dbReference type="RefSeq" id="WP_207844024.1">
    <property type="nucleotide sequence ID" value="NZ_JAFVMH010000001.1"/>
</dbReference>
<keyword evidence="3" id="KW-1185">Reference proteome</keyword>
<dbReference type="Proteomes" id="UP000664073">
    <property type="component" value="Unassembled WGS sequence"/>
</dbReference>
<dbReference type="InterPro" id="IPR000073">
    <property type="entry name" value="AB_hydrolase_1"/>
</dbReference>
<dbReference type="SUPFAM" id="SSF53474">
    <property type="entry name" value="alpha/beta-Hydrolases"/>
    <property type="match status" value="1"/>
</dbReference>
<sequence length="273" mass="28755">MAVLEQRNVQVGPHSIHVHVTGPAGDDGQDAAQAPLILVHGFGGSQAGWLMVQPAWARHRRVIAFDLPGHGASSTHVGAGTLSCFADVVGGLMDVLGVASAHVLGHSLGGGIALALLRACPQKLRSLSLIAPAGLGSSVNMAFVQGYVNAHTVDDIRNTMDIAVATPGLIGRQAARLLLHGLEEPGRRDALRQIAQACFPHGRQAEDFRALIRRAPIPVRLVWGQDDAVLPPPPPGDLAAEAPCIILPRTGHLPQLERATEVAQAVNEFLQHR</sequence>
<dbReference type="GO" id="GO:0016020">
    <property type="term" value="C:membrane"/>
    <property type="evidence" value="ECO:0007669"/>
    <property type="project" value="TreeGrafter"/>
</dbReference>
<dbReference type="Gene3D" id="3.40.50.1820">
    <property type="entry name" value="alpha/beta hydrolase"/>
    <property type="match status" value="1"/>
</dbReference>
<dbReference type="InterPro" id="IPR029058">
    <property type="entry name" value="AB_hydrolase_fold"/>
</dbReference>
<proteinExistence type="predicted"/>
<protein>
    <submittedName>
        <fullName evidence="2">Alpha/beta fold hydrolase</fullName>
    </submittedName>
</protein>
<accession>A0A939KP82</accession>
<dbReference type="PANTHER" id="PTHR43798">
    <property type="entry name" value="MONOACYLGLYCEROL LIPASE"/>
    <property type="match status" value="1"/>
</dbReference>
<gene>
    <name evidence="2" type="ORF">J2D77_00420</name>
</gene>
<comment type="caution">
    <text evidence="2">The sequence shown here is derived from an EMBL/GenBank/DDBJ whole genome shotgun (WGS) entry which is preliminary data.</text>
</comment>
<evidence type="ECO:0000259" key="1">
    <source>
        <dbReference type="Pfam" id="PF12697"/>
    </source>
</evidence>
<evidence type="ECO:0000313" key="3">
    <source>
        <dbReference type="Proteomes" id="UP000664073"/>
    </source>
</evidence>
<organism evidence="2 3">
    <name type="scientific">Acetobacter garciniae</name>
    <dbReference type="NCBI Taxonomy" id="2817435"/>
    <lineage>
        <taxon>Bacteria</taxon>
        <taxon>Pseudomonadati</taxon>
        <taxon>Pseudomonadota</taxon>
        <taxon>Alphaproteobacteria</taxon>
        <taxon>Acetobacterales</taxon>
        <taxon>Acetobacteraceae</taxon>
        <taxon>Acetobacter</taxon>
    </lineage>
</organism>
<dbReference type="EMBL" id="JAFVMH010000001">
    <property type="protein sequence ID" value="MBO1323619.1"/>
    <property type="molecule type" value="Genomic_DNA"/>
</dbReference>
<dbReference type="AlphaFoldDB" id="A0A939KP82"/>
<feature type="domain" description="AB hydrolase-1" evidence="1">
    <location>
        <begin position="36"/>
        <end position="265"/>
    </location>
</feature>
<name>A0A939KP82_9PROT</name>
<keyword evidence="2" id="KW-0378">Hydrolase</keyword>